<proteinExistence type="inferred from homology"/>
<dbReference type="EMBL" id="JAIXMP010000075">
    <property type="protein sequence ID" value="KAI9243334.1"/>
    <property type="molecule type" value="Genomic_DNA"/>
</dbReference>
<evidence type="ECO:0000313" key="3">
    <source>
        <dbReference type="Proteomes" id="UP001209540"/>
    </source>
</evidence>
<organism evidence="2 3">
    <name type="scientific">Phascolomyces articulosus</name>
    <dbReference type="NCBI Taxonomy" id="60185"/>
    <lineage>
        <taxon>Eukaryota</taxon>
        <taxon>Fungi</taxon>
        <taxon>Fungi incertae sedis</taxon>
        <taxon>Mucoromycota</taxon>
        <taxon>Mucoromycotina</taxon>
        <taxon>Mucoromycetes</taxon>
        <taxon>Mucorales</taxon>
        <taxon>Lichtheimiaceae</taxon>
        <taxon>Phascolomyces</taxon>
    </lineage>
</organism>
<gene>
    <name evidence="2" type="ORF">BDA99DRAFT_530624</name>
</gene>
<evidence type="ECO:0000256" key="1">
    <source>
        <dbReference type="ARBA" id="ARBA00034736"/>
    </source>
</evidence>
<dbReference type="InterPro" id="IPR011989">
    <property type="entry name" value="ARM-like"/>
</dbReference>
<dbReference type="PANTHER" id="PTHR32226:SF2">
    <property type="entry name" value="TELO2-INTERACTING PROTEIN 2"/>
    <property type="match status" value="1"/>
</dbReference>
<accession>A0AAD5JWP7</accession>
<dbReference type="InterPro" id="IPR016024">
    <property type="entry name" value="ARM-type_fold"/>
</dbReference>
<sequence>MTSSSRTTEGPIRFIHHYASQHCDNYQCYNNNNDTLSYHLSQDHFNDILNNIVRPAFSQHQHPALDTMRYKYYDPTKDSDYLENQPWKENTHGYDQAHVVEWIVDACPLSKLSHYLPQLIPPMLLIMDDYDVNYKIRGVDILHKIVQKVPDDDHDTITALTHVDSVFIATLFNCLTYISDESHLPLVKASYPCMMDLISKTKPLGSQQRAKLYEKIIVDGIIMGLKLGRYTISLRQILFGQLSRIYAEMGVLGVQYLKVILAALMEALTVPSLQLNKAALEALQTIIQICWPRIPGYRTMLLKGLAVSWQFYYTKEKAVGDEMRQLLKETVRLYRLACKGTENADIDALLEFNPSIYSPLLLIDSTSSTASS</sequence>
<comment type="caution">
    <text evidence="2">The sequence shown here is derived from an EMBL/GenBank/DDBJ whole genome shotgun (WGS) entry which is preliminary data.</text>
</comment>
<dbReference type="SUPFAM" id="SSF48371">
    <property type="entry name" value="ARM repeat"/>
    <property type="match status" value="1"/>
</dbReference>
<dbReference type="GO" id="GO:0005829">
    <property type="term" value="C:cytosol"/>
    <property type="evidence" value="ECO:0007669"/>
    <property type="project" value="TreeGrafter"/>
</dbReference>
<dbReference type="Pfam" id="PF10521">
    <property type="entry name" value="Tti2"/>
    <property type="match status" value="1"/>
</dbReference>
<dbReference type="Proteomes" id="UP001209540">
    <property type="component" value="Unassembled WGS sequence"/>
</dbReference>
<dbReference type="Gene3D" id="1.25.10.10">
    <property type="entry name" value="Leucine-rich Repeat Variant"/>
    <property type="match status" value="1"/>
</dbReference>
<dbReference type="AlphaFoldDB" id="A0AAD5JWP7"/>
<dbReference type="InterPro" id="IPR018870">
    <property type="entry name" value="Tti2"/>
</dbReference>
<evidence type="ECO:0000313" key="2">
    <source>
        <dbReference type="EMBL" id="KAI9243334.1"/>
    </source>
</evidence>
<dbReference type="GO" id="GO:0005634">
    <property type="term" value="C:nucleus"/>
    <property type="evidence" value="ECO:0007669"/>
    <property type="project" value="TreeGrafter"/>
</dbReference>
<dbReference type="PANTHER" id="PTHR32226">
    <property type="entry name" value="TELO2-INTERACTING PROTEIN 2"/>
    <property type="match status" value="1"/>
</dbReference>
<keyword evidence="3" id="KW-1185">Reference proteome</keyword>
<comment type="similarity">
    <text evidence="1">Belongs to the TTI2 family.</text>
</comment>
<reference evidence="2" key="2">
    <citation type="submission" date="2023-02" db="EMBL/GenBank/DDBJ databases">
        <authorList>
            <consortium name="DOE Joint Genome Institute"/>
            <person name="Mondo S.J."/>
            <person name="Chang Y."/>
            <person name="Wang Y."/>
            <person name="Ahrendt S."/>
            <person name="Andreopoulos W."/>
            <person name="Barry K."/>
            <person name="Beard J."/>
            <person name="Benny G.L."/>
            <person name="Blankenship S."/>
            <person name="Bonito G."/>
            <person name="Cuomo C."/>
            <person name="Desiro A."/>
            <person name="Gervers K.A."/>
            <person name="Hundley H."/>
            <person name="Kuo A."/>
            <person name="LaButti K."/>
            <person name="Lang B.F."/>
            <person name="Lipzen A."/>
            <person name="O'Donnell K."/>
            <person name="Pangilinan J."/>
            <person name="Reynolds N."/>
            <person name="Sandor L."/>
            <person name="Smith M.W."/>
            <person name="Tsang A."/>
            <person name="Grigoriev I.V."/>
            <person name="Stajich J.E."/>
            <person name="Spatafora J.W."/>
        </authorList>
    </citation>
    <scope>NUCLEOTIDE SEQUENCE</scope>
    <source>
        <strain evidence="2">RSA 2281</strain>
    </source>
</reference>
<dbReference type="GO" id="GO:0110078">
    <property type="term" value="C:TTT Hsp90 cochaperone complex"/>
    <property type="evidence" value="ECO:0007669"/>
    <property type="project" value="InterPro"/>
</dbReference>
<protein>
    <submittedName>
        <fullName evidence="2">Uncharacterized protein</fullName>
    </submittedName>
</protein>
<reference evidence="2" key="1">
    <citation type="journal article" date="2022" name="IScience">
        <title>Evolution of zygomycete secretomes and the origins of terrestrial fungal ecologies.</title>
        <authorList>
            <person name="Chang Y."/>
            <person name="Wang Y."/>
            <person name="Mondo S."/>
            <person name="Ahrendt S."/>
            <person name="Andreopoulos W."/>
            <person name="Barry K."/>
            <person name="Beard J."/>
            <person name="Benny G.L."/>
            <person name="Blankenship S."/>
            <person name="Bonito G."/>
            <person name="Cuomo C."/>
            <person name="Desiro A."/>
            <person name="Gervers K.A."/>
            <person name="Hundley H."/>
            <person name="Kuo A."/>
            <person name="LaButti K."/>
            <person name="Lang B.F."/>
            <person name="Lipzen A."/>
            <person name="O'Donnell K."/>
            <person name="Pangilinan J."/>
            <person name="Reynolds N."/>
            <person name="Sandor L."/>
            <person name="Smith M.E."/>
            <person name="Tsang A."/>
            <person name="Grigoriev I.V."/>
            <person name="Stajich J.E."/>
            <person name="Spatafora J.W."/>
        </authorList>
    </citation>
    <scope>NUCLEOTIDE SEQUENCE</scope>
    <source>
        <strain evidence="2">RSA 2281</strain>
    </source>
</reference>
<name>A0AAD5JWP7_9FUNG</name>